<dbReference type="GO" id="GO:0031177">
    <property type="term" value="F:phosphopantetheine binding"/>
    <property type="evidence" value="ECO:0007669"/>
    <property type="project" value="InterPro"/>
</dbReference>
<evidence type="ECO:0000256" key="4">
    <source>
        <dbReference type="SAM" id="MobiDB-lite"/>
    </source>
</evidence>
<dbReference type="NCBIfam" id="TIGR01733">
    <property type="entry name" value="AA-adenyl-dom"/>
    <property type="match status" value="1"/>
</dbReference>
<organism evidence="6 7">
    <name type="scientific">Planobispora longispora</name>
    <dbReference type="NCBI Taxonomy" id="28887"/>
    <lineage>
        <taxon>Bacteria</taxon>
        <taxon>Bacillati</taxon>
        <taxon>Actinomycetota</taxon>
        <taxon>Actinomycetes</taxon>
        <taxon>Streptosporangiales</taxon>
        <taxon>Streptosporangiaceae</taxon>
        <taxon>Planobispora</taxon>
    </lineage>
</organism>
<dbReference type="GO" id="GO:0044550">
    <property type="term" value="P:secondary metabolite biosynthetic process"/>
    <property type="evidence" value="ECO:0007669"/>
    <property type="project" value="TreeGrafter"/>
</dbReference>
<dbReference type="PANTHER" id="PTHR45527">
    <property type="entry name" value="NONRIBOSOMAL PEPTIDE SYNTHETASE"/>
    <property type="match status" value="1"/>
</dbReference>
<dbReference type="Pfam" id="PF13193">
    <property type="entry name" value="AMP-binding_C"/>
    <property type="match status" value="1"/>
</dbReference>
<comment type="caution">
    <text evidence="6">The sequence shown here is derived from an EMBL/GenBank/DDBJ whole genome shotgun (WGS) entry which is preliminary data.</text>
</comment>
<evidence type="ECO:0000256" key="3">
    <source>
        <dbReference type="ARBA" id="ARBA00022553"/>
    </source>
</evidence>
<dbReference type="GO" id="GO:0003824">
    <property type="term" value="F:catalytic activity"/>
    <property type="evidence" value="ECO:0007669"/>
    <property type="project" value="InterPro"/>
</dbReference>
<evidence type="ECO:0000256" key="2">
    <source>
        <dbReference type="ARBA" id="ARBA00022450"/>
    </source>
</evidence>
<reference evidence="6 7" key="1">
    <citation type="submission" date="2021-01" db="EMBL/GenBank/DDBJ databases">
        <title>Whole genome shotgun sequence of Planobispora longispora NBRC 13918.</title>
        <authorList>
            <person name="Komaki H."/>
            <person name="Tamura T."/>
        </authorList>
    </citation>
    <scope>NUCLEOTIDE SEQUENCE [LARGE SCALE GENOMIC DNA]</scope>
    <source>
        <strain evidence="6 7">NBRC 13918</strain>
    </source>
</reference>
<dbReference type="SUPFAM" id="SSF47336">
    <property type="entry name" value="ACP-like"/>
    <property type="match status" value="1"/>
</dbReference>
<feature type="region of interest" description="Disordered" evidence="4">
    <location>
        <begin position="938"/>
        <end position="965"/>
    </location>
</feature>
<dbReference type="Gene3D" id="3.30.300.30">
    <property type="match status" value="1"/>
</dbReference>
<feature type="domain" description="Carrier" evidence="5">
    <location>
        <begin position="1326"/>
        <end position="1401"/>
    </location>
</feature>
<dbReference type="PROSITE" id="PS00455">
    <property type="entry name" value="AMP_BINDING"/>
    <property type="match status" value="1"/>
</dbReference>
<dbReference type="Gene3D" id="3.30.70.3290">
    <property type="match status" value="2"/>
</dbReference>
<dbReference type="InterPro" id="IPR023213">
    <property type="entry name" value="CAT-like_dom_sf"/>
</dbReference>
<dbReference type="Pfam" id="PF00501">
    <property type="entry name" value="AMP-binding"/>
    <property type="match status" value="1"/>
</dbReference>
<dbReference type="InterPro" id="IPR009081">
    <property type="entry name" value="PP-bd_ACP"/>
</dbReference>
<dbReference type="Pfam" id="PF00668">
    <property type="entry name" value="Condensation"/>
    <property type="match status" value="1"/>
</dbReference>
<accession>A0A8J3W8L6</accession>
<dbReference type="InterPro" id="IPR000873">
    <property type="entry name" value="AMP-dep_synth/lig_dom"/>
</dbReference>
<dbReference type="InterPro" id="IPR020845">
    <property type="entry name" value="AMP-binding_CS"/>
</dbReference>
<keyword evidence="3" id="KW-0597">Phosphoprotein</keyword>
<dbReference type="InterPro" id="IPR010071">
    <property type="entry name" value="AA_adenyl_dom"/>
</dbReference>
<dbReference type="Gene3D" id="3.40.50.12780">
    <property type="entry name" value="N-terminal domain of ligase-like"/>
    <property type="match status" value="1"/>
</dbReference>
<proteinExistence type="predicted"/>
<evidence type="ECO:0000259" key="5">
    <source>
        <dbReference type="PROSITE" id="PS50075"/>
    </source>
</evidence>
<keyword evidence="7" id="KW-1185">Reference proteome</keyword>
<dbReference type="Proteomes" id="UP000616724">
    <property type="component" value="Unassembled WGS sequence"/>
</dbReference>
<comment type="cofactor">
    <cofactor evidence="1">
        <name>pantetheine 4'-phosphate</name>
        <dbReference type="ChEBI" id="CHEBI:47942"/>
    </cofactor>
</comment>
<dbReference type="PROSITE" id="PS50075">
    <property type="entry name" value="CARRIER"/>
    <property type="match status" value="1"/>
</dbReference>
<dbReference type="InterPro" id="IPR045851">
    <property type="entry name" value="AMP-bd_C_sf"/>
</dbReference>
<dbReference type="SMART" id="SM00823">
    <property type="entry name" value="PKS_PP"/>
    <property type="match status" value="1"/>
</dbReference>
<dbReference type="GO" id="GO:0008610">
    <property type="term" value="P:lipid biosynthetic process"/>
    <property type="evidence" value="ECO:0007669"/>
    <property type="project" value="UniProtKB-ARBA"/>
</dbReference>
<sequence length="1401" mass="149149">MTAGPETGLEERPVAVIAQGRFTGPDDAVEEAGHDPAAQTVRAFDGVRKACAALLAGECELAVAESADVAALTGTLVLRLLDRALLDGDIVHRIIWPDDASVEDGYPPVHVPAAAGPRVVVWSGRTPEEADAVRRGLAGFFAGLPENLFADAVGTLQRGRAAHPVRGAAVCESAAEAAAVLTAATPQSSQAAQSAQAAPGPADAAARAAEVFHGRAGAAPAVAPGAVSPELAAALYGADRIFTETADVCAEAFEAHDVELPADWTGSAAAFTMRYALTATLADLGVAAPITRPLGELVADVVREDRAARDDQEPPGEDVWGRDRRGFLAALARLWVAGCPVDWRALDPDHPLQRIPLPRPGSELPPSMEPARPLAAVPYSFWVLEQLAPDSGVSNLAVAFRTREPLRRLPLQIAVNRLVKRHPALRLRFPVVGGAPVRHLTAPQDAQLKLVTRSTTEETLVADLQRFLDEPFDLGRDLLIRAGHFTLPGDGGSVVCLVGHHIVIDAHSMQLLVEELGRFYDSQTGHDPLPAELTGTAPMLEPGSPSRESLDYWLERLDGADPAAMVLPGSRHSPSSPTFAGHTCSWEVDEETVAALDELRARLRTTGNIVLATAFLLTLRGHGAGPDLVVGMPVSTRTATGRGHVGYGVSTLPLRVRAELDEDFGQVARRVEEAWAEGVEHADASVEAVLAHRGHGTGDWRVPLFRHMFNYRPWSDEQVSIRGEVPGYIEDLFDRSRLDLQVVAVQEPDRLTIRAWHSTEVHDEAEIEAFAARMASVLRQAAAGAVADVLSPADRALLDRVNDTAREWPETPGAPGTLLSRIGPGQAVAVREGAREVTYDELLGRAAAVRELLHERGVRRGDLVALGLDRSSDLVAAVLGTWQAGAAFLPLDVRQPEMRLAYQVADSGARLVITGVERPEWAGRTPVAAMPEAAAVLREPGSAPGGADSGEAGDTAGPGGAVSGRPGPEDIAYVIYTSGSTGRPKGVRVTHANLANLVLDFADRLGAPRSALWSTTPSFDISWLELLLPLAVGGTVVVASDEDQVQPRRFLQLAGAVEVVQATPTAWRIVVPEAGGELAGRTVLCGGEPMPAALARDLLALGCRVFNVYGPTETTIWSTAAELVEPPGDPVPVGAPLANTRILILDGHDREAPPGVPGELCIAGDGVSAGYLGRPELTAERFGRHGRHGRFYRTGDRARLRHDGVLELLGRDDRQVKLRGHRIELGEVEAVLHEHAAVRAAAVVLDGDPQTDGRLVAFVETAREAAPDPAREDLREELWRFARTRLPDYAVPTGYVLTDRLPTTANGKIAYLELVVPQERRDAPPEAGEGLVRQVVDLWRDALGRPGLGPHDNFFLNGGHSVLAVRLISPLEELAGRSLPVRVVFDHPTAAELAAHLGGAR</sequence>
<evidence type="ECO:0000313" key="6">
    <source>
        <dbReference type="EMBL" id="GIH80015.1"/>
    </source>
</evidence>
<dbReference type="InterPro" id="IPR001242">
    <property type="entry name" value="Condensation_dom"/>
</dbReference>
<evidence type="ECO:0000256" key="1">
    <source>
        <dbReference type="ARBA" id="ARBA00001957"/>
    </source>
</evidence>
<dbReference type="Gene3D" id="3.30.559.10">
    <property type="entry name" value="Chloramphenicol acetyltransferase-like domain"/>
    <property type="match status" value="1"/>
</dbReference>
<name>A0A8J3W8L6_9ACTN</name>
<dbReference type="SUPFAM" id="SSF56801">
    <property type="entry name" value="Acetyl-CoA synthetase-like"/>
    <property type="match status" value="1"/>
</dbReference>
<dbReference type="GO" id="GO:0043041">
    <property type="term" value="P:amino acid activation for nonribosomal peptide biosynthetic process"/>
    <property type="evidence" value="ECO:0007669"/>
    <property type="project" value="TreeGrafter"/>
</dbReference>
<dbReference type="InterPro" id="IPR025110">
    <property type="entry name" value="AMP-bd_C"/>
</dbReference>
<dbReference type="EMBL" id="BOOH01000054">
    <property type="protein sequence ID" value="GIH80015.1"/>
    <property type="molecule type" value="Genomic_DNA"/>
</dbReference>
<dbReference type="InterPro" id="IPR020806">
    <property type="entry name" value="PKS_PP-bd"/>
</dbReference>
<dbReference type="GO" id="GO:0005737">
    <property type="term" value="C:cytoplasm"/>
    <property type="evidence" value="ECO:0007669"/>
    <property type="project" value="TreeGrafter"/>
</dbReference>
<protein>
    <recommendedName>
        <fullName evidence="5">Carrier domain-containing protein</fullName>
    </recommendedName>
</protein>
<dbReference type="PANTHER" id="PTHR45527:SF1">
    <property type="entry name" value="FATTY ACID SYNTHASE"/>
    <property type="match status" value="1"/>
</dbReference>
<gene>
    <name evidence="6" type="ORF">Plo01_64440</name>
</gene>
<dbReference type="Pfam" id="PF00550">
    <property type="entry name" value="PP-binding"/>
    <property type="match status" value="1"/>
</dbReference>
<evidence type="ECO:0000313" key="7">
    <source>
        <dbReference type="Proteomes" id="UP000616724"/>
    </source>
</evidence>
<keyword evidence="2" id="KW-0596">Phosphopantetheine</keyword>
<dbReference type="CDD" id="cd05930">
    <property type="entry name" value="A_NRPS"/>
    <property type="match status" value="1"/>
</dbReference>
<dbReference type="Gene3D" id="3.30.559.30">
    <property type="entry name" value="Nonribosomal peptide synthetase, condensation domain"/>
    <property type="match status" value="1"/>
</dbReference>
<dbReference type="SUPFAM" id="SSF52777">
    <property type="entry name" value="CoA-dependent acyltransferases"/>
    <property type="match status" value="2"/>
</dbReference>
<dbReference type="Gene3D" id="1.10.1200.10">
    <property type="entry name" value="ACP-like"/>
    <property type="match status" value="1"/>
</dbReference>
<dbReference type="InterPro" id="IPR042099">
    <property type="entry name" value="ANL_N_sf"/>
</dbReference>
<dbReference type="InterPro" id="IPR036736">
    <property type="entry name" value="ACP-like_sf"/>
</dbReference>